<keyword evidence="2" id="KW-0812">Transmembrane</keyword>
<protein>
    <submittedName>
        <fullName evidence="4">Uncharacterized protein</fullName>
    </submittedName>
</protein>
<feature type="chain" id="PRO_5016134906" evidence="3">
    <location>
        <begin position="25"/>
        <end position="395"/>
    </location>
</feature>
<reference evidence="4 5" key="1">
    <citation type="journal article" date="2018" name="Sci. Rep.">
        <title>Comparative genomics provides insights into the lifestyle and reveals functional heterogeneity of dark septate endophytic fungi.</title>
        <authorList>
            <person name="Knapp D.G."/>
            <person name="Nemeth J.B."/>
            <person name="Barry K."/>
            <person name="Hainaut M."/>
            <person name="Henrissat B."/>
            <person name="Johnson J."/>
            <person name="Kuo A."/>
            <person name="Lim J.H.P."/>
            <person name="Lipzen A."/>
            <person name="Nolan M."/>
            <person name="Ohm R.A."/>
            <person name="Tamas L."/>
            <person name="Grigoriev I.V."/>
            <person name="Spatafora J.W."/>
            <person name="Nagy L.G."/>
            <person name="Kovacs G.M."/>
        </authorList>
    </citation>
    <scope>NUCLEOTIDE SEQUENCE [LARGE SCALE GENOMIC DNA]</scope>
    <source>
        <strain evidence="4 5">DSE2036</strain>
    </source>
</reference>
<evidence type="ECO:0000256" key="3">
    <source>
        <dbReference type="SAM" id="SignalP"/>
    </source>
</evidence>
<keyword evidence="3" id="KW-0732">Signal</keyword>
<sequence length="395" mass="41910">MIVRISTTAAVALWSVVWSNVVRAQVAPEITVVEEGYNVVAKIPCIGCPFVYQDTSKGENKGWASRHDQNSLLLNISLPYDSAYISINNAPLYSGRQNLPLIHSNQVLSDLSASSLSDIISTGQLDASTQLPTSGGVSFGVSYRISLQDIKLSTSTFTATSPKSSSTPSPPPLKAKLLHLDIFEIHSALTTPPTAYPLDRKEQKILELVLLQTPLLSALSPSPAYILHSAKLIPRPHAIKIPASQQTMHYLSWDAYGRKGTPTHFLSRVAVGFANWISSGFLAILLFVLGVVVLFVGIALVCTFGWGFWRGEYESAQVGKRRRGATLGGGGNGAASNGAGGGWRPRSGTAGRTDLERGRRGTVGASAAAAAGRFLSAEELGLGGRGRVVGVGKTD</sequence>
<evidence type="ECO:0000256" key="2">
    <source>
        <dbReference type="SAM" id="Phobius"/>
    </source>
</evidence>
<dbReference type="OrthoDB" id="3791536at2759"/>
<dbReference type="AlphaFoldDB" id="A0A2V1DUX2"/>
<keyword evidence="5" id="KW-1185">Reference proteome</keyword>
<dbReference type="EMBL" id="KZ805363">
    <property type="protein sequence ID" value="PVI01055.1"/>
    <property type="molecule type" value="Genomic_DNA"/>
</dbReference>
<evidence type="ECO:0000313" key="5">
    <source>
        <dbReference type="Proteomes" id="UP000244855"/>
    </source>
</evidence>
<proteinExistence type="predicted"/>
<feature type="signal peptide" evidence="3">
    <location>
        <begin position="1"/>
        <end position="24"/>
    </location>
</feature>
<feature type="compositionally biased region" description="Gly residues" evidence="1">
    <location>
        <begin position="326"/>
        <end position="343"/>
    </location>
</feature>
<keyword evidence="2" id="KW-0472">Membrane</keyword>
<organism evidence="4 5">
    <name type="scientific">Periconia macrospinosa</name>
    <dbReference type="NCBI Taxonomy" id="97972"/>
    <lineage>
        <taxon>Eukaryota</taxon>
        <taxon>Fungi</taxon>
        <taxon>Dikarya</taxon>
        <taxon>Ascomycota</taxon>
        <taxon>Pezizomycotina</taxon>
        <taxon>Dothideomycetes</taxon>
        <taxon>Pleosporomycetidae</taxon>
        <taxon>Pleosporales</taxon>
        <taxon>Massarineae</taxon>
        <taxon>Periconiaceae</taxon>
        <taxon>Periconia</taxon>
    </lineage>
</organism>
<feature type="region of interest" description="Disordered" evidence="1">
    <location>
        <begin position="322"/>
        <end position="360"/>
    </location>
</feature>
<evidence type="ECO:0000256" key="1">
    <source>
        <dbReference type="SAM" id="MobiDB-lite"/>
    </source>
</evidence>
<keyword evidence="2" id="KW-1133">Transmembrane helix</keyword>
<gene>
    <name evidence="4" type="ORF">DM02DRAFT_613923</name>
</gene>
<accession>A0A2V1DUX2</accession>
<name>A0A2V1DUX2_9PLEO</name>
<feature type="transmembrane region" description="Helical" evidence="2">
    <location>
        <begin position="276"/>
        <end position="309"/>
    </location>
</feature>
<evidence type="ECO:0000313" key="4">
    <source>
        <dbReference type="EMBL" id="PVI01055.1"/>
    </source>
</evidence>
<dbReference type="Proteomes" id="UP000244855">
    <property type="component" value="Unassembled WGS sequence"/>
</dbReference>